<comment type="caution">
    <text evidence="1">The sequence shown here is derived from an EMBL/GenBank/DDBJ whole genome shotgun (WGS) entry which is preliminary data.</text>
</comment>
<dbReference type="OrthoDB" id="25402at2759"/>
<keyword evidence="2" id="KW-1185">Reference proteome</keyword>
<dbReference type="EMBL" id="BGPR01000104">
    <property type="protein sequence ID" value="GBL94681.1"/>
    <property type="molecule type" value="Genomic_DNA"/>
</dbReference>
<accession>A0A4Y2BR38</accession>
<reference evidence="1 2" key="1">
    <citation type="journal article" date="2019" name="Sci. Rep.">
        <title>Orb-weaving spider Araneus ventricosus genome elucidates the spidroin gene catalogue.</title>
        <authorList>
            <person name="Kono N."/>
            <person name="Nakamura H."/>
            <person name="Ohtoshi R."/>
            <person name="Moran D.A.P."/>
            <person name="Shinohara A."/>
            <person name="Yoshida Y."/>
            <person name="Fujiwara M."/>
            <person name="Mori M."/>
            <person name="Tomita M."/>
            <person name="Arakawa K."/>
        </authorList>
    </citation>
    <scope>NUCLEOTIDE SEQUENCE [LARGE SCALE GENOMIC DNA]</scope>
</reference>
<dbReference type="InterPro" id="IPR036397">
    <property type="entry name" value="RNaseH_sf"/>
</dbReference>
<dbReference type="Proteomes" id="UP000499080">
    <property type="component" value="Unassembled WGS sequence"/>
</dbReference>
<protein>
    <submittedName>
        <fullName evidence="1">Uncharacterized protein</fullName>
    </submittedName>
</protein>
<dbReference type="AlphaFoldDB" id="A0A4Y2BR38"/>
<evidence type="ECO:0000313" key="2">
    <source>
        <dbReference type="Proteomes" id="UP000499080"/>
    </source>
</evidence>
<proteinExistence type="predicted"/>
<name>A0A4Y2BR38_ARAVE</name>
<dbReference type="GO" id="GO:0003676">
    <property type="term" value="F:nucleic acid binding"/>
    <property type="evidence" value="ECO:0007669"/>
    <property type="project" value="InterPro"/>
</dbReference>
<organism evidence="1 2">
    <name type="scientific">Araneus ventricosus</name>
    <name type="common">Orbweaver spider</name>
    <name type="synonym">Epeira ventricosa</name>
    <dbReference type="NCBI Taxonomy" id="182803"/>
    <lineage>
        <taxon>Eukaryota</taxon>
        <taxon>Metazoa</taxon>
        <taxon>Ecdysozoa</taxon>
        <taxon>Arthropoda</taxon>
        <taxon>Chelicerata</taxon>
        <taxon>Arachnida</taxon>
        <taxon>Araneae</taxon>
        <taxon>Araneomorphae</taxon>
        <taxon>Entelegynae</taxon>
        <taxon>Araneoidea</taxon>
        <taxon>Araneidae</taxon>
        <taxon>Araneus</taxon>
    </lineage>
</organism>
<dbReference type="Gene3D" id="3.30.420.10">
    <property type="entry name" value="Ribonuclease H-like superfamily/Ribonuclease H"/>
    <property type="match status" value="1"/>
</dbReference>
<evidence type="ECO:0000313" key="1">
    <source>
        <dbReference type="EMBL" id="GBL94681.1"/>
    </source>
</evidence>
<gene>
    <name evidence="1" type="ORF">AVEN_83994_1</name>
</gene>
<sequence>MVWAQTSLDSQTDLYELHGGNLTAVRYREDIFYPYVRLYDGAIGVYFIIMDDNSASDRPRLGYEFLNDYSYEIIDRPAQSQDLNPIEHLQYNLGKKAAALNTPPKLLNELEQALLHVWSLLPISLLNNLIERMEN</sequence>